<comment type="cofactor">
    <cofactor evidence="12">
        <name>Fe cation</name>
        <dbReference type="ChEBI" id="CHEBI:24875"/>
    </cofactor>
    <text evidence="12">Binds 1 Fe cation per subunit.</text>
</comment>
<dbReference type="InterPro" id="IPR011051">
    <property type="entry name" value="RmlC_Cupin_sf"/>
</dbReference>
<feature type="binding site" evidence="11">
    <location>
        <position position="156"/>
    </location>
    <ligand>
        <name>Fe cation</name>
        <dbReference type="ChEBI" id="CHEBI:24875"/>
        <note>catalytic</note>
    </ligand>
</feature>
<dbReference type="Pfam" id="PF05995">
    <property type="entry name" value="CDO_I"/>
    <property type="match status" value="1"/>
</dbReference>
<evidence type="ECO:0000256" key="8">
    <source>
        <dbReference type="ARBA" id="ARBA00023002"/>
    </source>
</evidence>
<evidence type="ECO:0000313" key="15">
    <source>
        <dbReference type="Proteomes" id="UP000271889"/>
    </source>
</evidence>
<feature type="compositionally biased region" description="Basic and acidic residues" evidence="13">
    <location>
        <begin position="19"/>
        <end position="32"/>
    </location>
</feature>
<accession>A0A3P6Q7R2</accession>
<feature type="region of interest" description="Disordered" evidence="13">
    <location>
        <begin position="1"/>
        <end position="40"/>
    </location>
</feature>
<sequence length="287" mass="33312">MTHDGPISNFQRHPLTASCRERSHPTRDDTVTTHHPYQPSAHNNHWTTSFTLYRTTVLQHHRAYCTVSNLRSVRYCSDMVTLSELIAKLREIFEDDKVDVDEVIRTMESYKSNEDEWRRFAAFDEHKYTRNLVDVGNGKYNLMLLCWGPGMGSSIHDHTDSHCFVKMLDGTLLETRYDWPDEEDKEAPLRKISENRYERNGVSYMNDKLGLHRMENPSHSDSAVSMHLYIPAYETCNAFDERTGRKTKCQVTFYTKYGSKVDYRASKSGNLVDYGSLVKNAPPIQSH</sequence>
<dbReference type="OrthoDB" id="543511at2759"/>
<evidence type="ECO:0000256" key="1">
    <source>
        <dbReference type="ARBA" id="ARBA00000629"/>
    </source>
</evidence>
<evidence type="ECO:0000313" key="14">
    <source>
        <dbReference type="EMBL" id="VDK44549.1"/>
    </source>
</evidence>
<dbReference type="SUPFAM" id="SSF51182">
    <property type="entry name" value="RmlC-like cupins"/>
    <property type="match status" value="1"/>
</dbReference>
<dbReference type="InterPro" id="IPR010300">
    <property type="entry name" value="CDO_1"/>
</dbReference>
<evidence type="ECO:0000256" key="9">
    <source>
        <dbReference type="ARBA" id="ARBA00023004"/>
    </source>
</evidence>
<protein>
    <recommendedName>
        <fullName evidence="4 12">Cysteine dioxygenase</fullName>
        <ecNumber evidence="4 12">1.13.11.20</ecNumber>
    </recommendedName>
</protein>
<keyword evidence="8 12" id="KW-0560">Oxidoreductase</keyword>
<proteinExistence type="inferred from homology"/>
<gene>
    <name evidence="14" type="ORF">CGOC_LOCUS352</name>
</gene>
<evidence type="ECO:0000256" key="5">
    <source>
        <dbReference type="ARBA" id="ARBA00022723"/>
    </source>
</evidence>
<dbReference type="GO" id="GO:0042412">
    <property type="term" value="P:taurine biosynthetic process"/>
    <property type="evidence" value="ECO:0007669"/>
    <property type="project" value="UniProtKB-UniRule"/>
</dbReference>
<dbReference type="GO" id="GO:0008198">
    <property type="term" value="F:ferrous iron binding"/>
    <property type="evidence" value="ECO:0007669"/>
    <property type="project" value="UniProtKB-ARBA"/>
</dbReference>
<comment type="similarity">
    <text evidence="3 12">Belongs to the cysteine dioxygenase family.</text>
</comment>
<dbReference type="EMBL" id="UYRV01000460">
    <property type="protein sequence ID" value="VDK44549.1"/>
    <property type="molecule type" value="Genomic_DNA"/>
</dbReference>
<dbReference type="CDD" id="cd10548">
    <property type="entry name" value="cupin_CDO"/>
    <property type="match status" value="1"/>
</dbReference>
<dbReference type="Gene3D" id="2.60.120.10">
    <property type="entry name" value="Jelly Rolls"/>
    <property type="match status" value="1"/>
</dbReference>
<feature type="binding site" evidence="11">
    <location>
        <position position="212"/>
    </location>
    <ligand>
        <name>Fe cation</name>
        <dbReference type="ChEBI" id="CHEBI:24875"/>
        <note>catalytic</note>
    </ligand>
</feature>
<dbReference type="GO" id="GO:0019448">
    <property type="term" value="P:L-cysteine catabolic process"/>
    <property type="evidence" value="ECO:0007669"/>
    <property type="project" value="TreeGrafter"/>
</dbReference>
<evidence type="ECO:0000256" key="10">
    <source>
        <dbReference type="PIRSR" id="PIRSR610300-50"/>
    </source>
</evidence>
<organism evidence="14 15">
    <name type="scientific">Cylicostephanus goldi</name>
    <name type="common">Nematode worm</name>
    <dbReference type="NCBI Taxonomy" id="71465"/>
    <lineage>
        <taxon>Eukaryota</taxon>
        <taxon>Metazoa</taxon>
        <taxon>Ecdysozoa</taxon>
        <taxon>Nematoda</taxon>
        <taxon>Chromadorea</taxon>
        <taxon>Rhabditida</taxon>
        <taxon>Rhabditina</taxon>
        <taxon>Rhabditomorpha</taxon>
        <taxon>Strongyloidea</taxon>
        <taxon>Strongylidae</taxon>
        <taxon>Cylicostephanus</taxon>
    </lineage>
</organism>
<evidence type="ECO:0000256" key="13">
    <source>
        <dbReference type="SAM" id="MobiDB-lite"/>
    </source>
</evidence>
<dbReference type="GO" id="GO:0017172">
    <property type="term" value="F:cysteine dioxygenase activity"/>
    <property type="evidence" value="ECO:0007669"/>
    <property type="project" value="UniProtKB-UniRule"/>
</dbReference>
<dbReference type="PANTHER" id="PTHR12918:SF1">
    <property type="entry name" value="CYSTEINE DIOXYGENASE TYPE 1"/>
    <property type="match status" value="1"/>
</dbReference>
<dbReference type="PANTHER" id="PTHR12918">
    <property type="entry name" value="CYSTEINE DIOXYGENASE"/>
    <property type="match status" value="1"/>
</dbReference>
<evidence type="ECO:0000256" key="7">
    <source>
        <dbReference type="ARBA" id="ARBA00022964"/>
    </source>
</evidence>
<evidence type="ECO:0000256" key="11">
    <source>
        <dbReference type="PIRSR" id="PIRSR610300-51"/>
    </source>
</evidence>
<dbReference type="Proteomes" id="UP000271889">
    <property type="component" value="Unassembled WGS sequence"/>
</dbReference>
<name>A0A3P6Q7R2_CYLGO</name>
<keyword evidence="7 12" id="KW-0223">Dioxygenase</keyword>
<comment type="catalytic activity">
    <reaction evidence="1 12">
        <text>L-cysteine + O2 = 3-sulfino-L-alanine + H(+)</text>
        <dbReference type="Rhea" id="RHEA:20441"/>
        <dbReference type="ChEBI" id="CHEBI:15378"/>
        <dbReference type="ChEBI" id="CHEBI:15379"/>
        <dbReference type="ChEBI" id="CHEBI:35235"/>
        <dbReference type="ChEBI" id="CHEBI:61085"/>
        <dbReference type="EC" id="1.13.11.20"/>
    </reaction>
</comment>
<dbReference type="InterPro" id="IPR014710">
    <property type="entry name" value="RmlC-like_jellyroll"/>
</dbReference>
<evidence type="ECO:0000256" key="4">
    <source>
        <dbReference type="ARBA" id="ARBA00013133"/>
    </source>
</evidence>
<dbReference type="UniPathway" id="UPA00012">
    <property type="reaction ID" value="UER00537"/>
</dbReference>
<evidence type="ECO:0000256" key="3">
    <source>
        <dbReference type="ARBA" id="ARBA00006622"/>
    </source>
</evidence>
<evidence type="ECO:0000256" key="6">
    <source>
        <dbReference type="ARBA" id="ARBA00022784"/>
    </source>
</evidence>
<keyword evidence="6 10" id="KW-0883">Thioether bond</keyword>
<keyword evidence="9 11" id="KW-0408">Iron</keyword>
<feature type="cross-link" description="3'-(S-cysteinyl)-tyrosine (Cys-Tyr)" evidence="10">
    <location>
        <begin position="163"/>
        <end position="229"/>
    </location>
</feature>
<feature type="binding site" evidence="11">
    <location>
        <position position="158"/>
    </location>
    <ligand>
        <name>Fe cation</name>
        <dbReference type="ChEBI" id="CHEBI:24875"/>
        <note>catalytic</note>
    </ligand>
</feature>
<dbReference type="AlphaFoldDB" id="A0A3P6Q7R2"/>
<keyword evidence="15" id="KW-1185">Reference proteome</keyword>
<reference evidence="14 15" key="1">
    <citation type="submission" date="2018-11" db="EMBL/GenBank/DDBJ databases">
        <authorList>
            <consortium name="Pathogen Informatics"/>
        </authorList>
    </citation>
    <scope>NUCLEOTIDE SEQUENCE [LARGE SCALE GENOMIC DNA]</scope>
</reference>
<dbReference type="FunFam" id="2.60.120.10:FF:000045">
    <property type="entry name" value="Cysteine dioxygenase 1"/>
    <property type="match status" value="1"/>
</dbReference>
<comment type="pathway">
    <text evidence="2 12">Organosulfur biosynthesis; taurine biosynthesis; hypotaurine from L-cysteine: step 1/2.</text>
</comment>
<keyword evidence="5 11" id="KW-0479">Metal-binding</keyword>
<evidence type="ECO:0000256" key="12">
    <source>
        <dbReference type="RuleBase" id="RU366010"/>
    </source>
</evidence>
<dbReference type="EC" id="1.13.11.20" evidence="4 12"/>
<evidence type="ECO:0000256" key="2">
    <source>
        <dbReference type="ARBA" id="ARBA00004759"/>
    </source>
</evidence>